<keyword evidence="2" id="KW-1185">Reference proteome</keyword>
<dbReference type="Proteomes" id="UP000830375">
    <property type="component" value="Unassembled WGS sequence"/>
</dbReference>
<gene>
    <name evidence="1" type="ORF">H4Q32_004838</name>
</gene>
<protein>
    <submittedName>
        <fullName evidence="1">THAP domain-containing protein 11</fullName>
    </submittedName>
</protein>
<evidence type="ECO:0000313" key="1">
    <source>
        <dbReference type="EMBL" id="KAI2668178.1"/>
    </source>
</evidence>
<evidence type="ECO:0000313" key="2">
    <source>
        <dbReference type="Proteomes" id="UP000830375"/>
    </source>
</evidence>
<name>A0ABQ8MZC1_LABRO</name>
<sequence length="112" mass="12709">MVNYCHVLGCTNRSDREKHLEYYRLPKVITNQEEECKNLSEKQEVFVVSQTEPGFQGKNLDNIHASKQGKTVTAGLRRQSFPRFLCGVNRSAVVSHSDDAQGTGYSFKRSAR</sequence>
<accession>A0ABQ8MZC1</accession>
<reference evidence="1 2" key="1">
    <citation type="submission" date="2022-01" db="EMBL/GenBank/DDBJ databases">
        <title>A high-quality chromosome-level genome assembly of rohu carp, Labeo rohita.</title>
        <authorList>
            <person name="Arick M.A. II"/>
            <person name="Hsu C.-Y."/>
            <person name="Magbanua Z."/>
            <person name="Pechanova O."/>
            <person name="Grover C."/>
            <person name="Miller E."/>
            <person name="Thrash A."/>
            <person name="Ezzel L."/>
            <person name="Alam S."/>
            <person name="Benzie J."/>
            <person name="Hamilton M."/>
            <person name="Karsi A."/>
            <person name="Lawrence M.L."/>
            <person name="Peterson D.G."/>
        </authorList>
    </citation>
    <scope>NUCLEOTIDE SEQUENCE [LARGE SCALE GENOMIC DNA]</scope>
    <source>
        <strain evidence="2">BAU-BD-2019</strain>
        <tissue evidence="1">Blood</tissue>
    </source>
</reference>
<comment type="caution">
    <text evidence="1">The sequence shown here is derived from an EMBL/GenBank/DDBJ whole genome shotgun (WGS) entry which is preliminary data.</text>
</comment>
<organism evidence="1 2">
    <name type="scientific">Labeo rohita</name>
    <name type="common">Indian major carp</name>
    <name type="synonym">Cyprinus rohita</name>
    <dbReference type="NCBI Taxonomy" id="84645"/>
    <lineage>
        <taxon>Eukaryota</taxon>
        <taxon>Metazoa</taxon>
        <taxon>Chordata</taxon>
        <taxon>Craniata</taxon>
        <taxon>Vertebrata</taxon>
        <taxon>Euteleostomi</taxon>
        <taxon>Actinopterygii</taxon>
        <taxon>Neopterygii</taxon>
        <taxon>Teleostei</taxon>
        <taxon>Ostariophysi</taxon>
        <taxon>Cypriniformes</taxon>
        <taxon>Cyprinidae</taxon>
        <taxon>Labeoninae</taxon>
        <taxon>Labeonini</taxon>
        <taxon>Labeo</taxon>
    </lineage>
</organism>
<dbReference type="EMBL" id="JACTAM010000001">
    <property type="protein sequence ID" value="KAI2668178.1"/>
    <property type="molecule type" value="Genomic_DNA"/>
</dbReference>
<proteinExistence type="predicted"/>